<feature type="domain" description="DUF4440" evidence="1">
    <location>
        <begin position="12"/>
        <end position="114"/>
    </location>
</feature>
<organism evidence="2 3">
    <name type="scientific">Streptomyces albiaxialis</name>
    <dbReference type="NCBI Taxonomy" id="329523"/>
    <lineage>
        <taxon>Bacteria</taxon>
        <taxon>Bacillati</taxon>
        <taxon>Actinomycetota</taxon>
        <taxon>Actinomycetes</taxon>
        <taxon>Kitasatosporales</taxon>
        <taxon>Streptomycetaceae</taxon>
        <taxon>Streptomyces</taxon>
    </lineage>
</organism>
<comment type="caution">
    <text evidence="2">The sequence shown here is derived from an EMBL/GenBank/DDBJ whole genome shotgun (WGS) entry which is preliminary data.</text>
</comment>
<dbReference type="Pfam" id="PF14534">
    <property type="entry name" value="DUF4440"/>
    <property type="match status" value="1"/>
</dbReference>
<keyword evidence="3" id="KW-1185">Reference proteome</keyword>
<dbReference type="InterPro" id="IPR032710">
    <property type="entry name" value="NTF2-like_dom_sf"/>
</dbReference>
<dbReference type="SUPFAM" id="SSF54427">
    <property type="entry name" value="NTF2-like"/>
    <property type="match status" value="1"/>
</dbReference>
<sequence>MATERDELVEFGQRWARAERERDTAALGALLAEDFRAVGPRGFLVDREQWLERYDSGALVHDAFAWEDVEFRRYGDGAVALGVQSQQSTYDGRDVDGHFRVTQYLTRATGAWQIAALHLSPIAGTPAG</sequence>
<dbReference type="Proteomes" id="UP001500016">
    <property type="component" value="Unassembled WGS sequence"/>
</dbReference>
<reference evidence="2 3" key="1">
    <citation type="journal article" date="2019" name="Int. J. Syst. Evol. Microbiol.">
        <title>The Global Catalogue of Microorganisms (GCM) 10K type strain sequencing project: providing services to taxonomists for standard genome sequencing and annotation.</title>
        <authorList>
            <consortium name="The Broad Institute Genomics Platform"/>
            <consortium name="The Broad Institute Genome Sequencing Center for Infectious Disease"/>
            <person name="Wu L."/>
            <person name="Ma J."/>
        </authorList>
    </citation>
    <scope>NUCLEOTIDE SEQUENCE [LARGE SCALE GENOMIC DNA]</scope>
    <source>
        <strain evidence="2 3">JCM 15478</strain>
    </source>
</reference>
<dbReference type="EMBL" id="BAAAPE010000012">
    <property type="protein sequence ID" value="GAA2084860.1"/>
    <property type="molecule type" value="Genomic_DNA"/>
</dbReference>
<accession>A0ABN2W8K1</accession>
<evidence type="ECO:0000259" key="1">
    <source>
        <dbReference type="Pfam" id="PF14534"/>
    </source>
</evidence>
<dbReference type="InterPro" id="IPR027843">
    <property type="entry name" value="DUF4440"/>
</dbReference>
<protein>
    <submittedName>
        <fullName evidence="2">Nuclear transport factor 2 family protein</fullName>
    </submittedName>
</protein>
<name>A0ABN2W8K1_9ACTN</name>
<evidence type="ECO:0000313" key="3">
    <source>
        <dbReference type="Proteomes" id="UP001500016"/>
    </source>
</evidence>
<proteinExistence type="predicted"/>
<dbReference type="Gene3D" id="3.10.450.50">
    <property type="match status" value="1"/>
</dbReference>
<gene>
    <name evidence="2" type="ORF">GCM10009801_46270</name>
</gene>
<evidence type="ECO:0000313" key="2">
    <source>
        <dbReference type="EMBL" id="GAA2084860.1"/>
    </source>
</evidence>
<dbReference type="RefSeq" id="WP_344531183.1">
    <property type="nucleotide sequence ID" value="NZ_BAAAPE010000012.1"/>
</dbReference>